<keyword evidence="2" id="KW-0812">Transmembrane</keyword>
<feature type="compositionally biased region" description="Polar residues" evidence="1">
    <location>
        <begin position="77"/>
        <end position="91"/>
    </location>
</feature>
<feature type="chain" id="PRO_5041296759" evidence="3">
    <location>
        <begin position="19"/>
        <end position="262"/>
    </location>
</feature>
<protein>
    <submittedName>
        <fullName evidence="4">Uncharacterized protein</fullName>
    </submittedName>
</protein>
<gene>
    <name evidence="4" type="ORF">DFJ43DRAFT_142367</name>
</gene>
<organism evidence="4 5">
    <name type="scientific">Lentinula guzmanii</name>
    <dbReference type="NCBI Taxonomy" id="2804957"/>
    <lineage>
        <taxon>Eukaryota</taxon>
        <taxon>Fungi</taxon>
        <taxon>Dikarya</taxon>
        <taxon>Basidiomycota</taxon>
        <taxon>Agaricomycotina</taxon>
        <taxon>Agaricomycetes</taxon>
        <taxon>Agaricomycetidae</taxon>
        <taxon>Agaricales</taxon>
        <taxon>Marasmiineae</taxon>
        <taxon>Omphalotaceae</taxon>
        <taxon>Lentinula</taxon>
    </lineage>
</organism>
<evidence type="ECO:0000313" key="5">
    <source>
        <dbReference type="Proteomes" id="UP001176059"/>
    </source>
</evidence>
<dbReference type="Proteomes" id="UP001176059">
    <property type="component" value="Unassembled WGS sequence"/>
</dbReference>
<evidence type="ECO:0000256" key="3">
    <source>
        <dbReference type="SAM" id="SignalP"/>
    </source>
</evidence>
<keyword evidence="3" id="KW-0732">Signal</keyword>
<keyword evidence="5" id="KW-1185">Reference proteome</keyword>
<feature type="compositionally biased region" description="Polar residues" evidence="1">
    <location>
        <begin position="43"/>
        <end position="54"/>
    </location>
</feature>
<reference evidence="4" key="1">
    <citation type="submission" date="2022-08" db="EMBL/GenBank/DDBJ databases">
        <authorList>
            <consortium name="DOE Joint Genome Institute"/>
            <person name="Min B."/>
            <person name="Sierra-Patev S."/>
            <person name="Naranjo-Ortiz M."/>
            <person name="Looney B."/>
            <person name="Konkel Z."/>
            <person name="Slot J.C."/>
            <person name="Sakamoto Y."/>
            <person name="Steenwyk J.L."/>
            <person name="Rokas A."/>
            <person name="Carro J."/>
            <person name="Camarero S."/>
            <person name="Ferreira P."/>
            <person name="Molpeceres G."/>
            <person name="Ruiz-duenas F.J."/>
            <person name="Serrano A."/>
            <person name="Henrissat B."/>
            <person name="Drula E."/>
            <person name="Hughes K.W."/>
            <person name="Mata J.L."/>
            <person name="Ishikawa N.K."/>
            <person name="Vargas-Isla R."/>
            <person name="Ushijima S."/>
            <person name="Smith C.A."/>
            <person name="Ahrendt S."/>
            <person name="Andreopoulos W."/>
            <person name="He G."/>
            <person name="LaButti K."/>
            <person name="Lipzen A."/>
            <person name="Ng V."/>
            <person name="Riley R."/>
            <person name="Sandor L."/>
            <person name="Barry K."/>
            <person name="Martinez A.T."/>
            <person name="Xiao Y."/>
            <person name="Gibbons J.G."/>
            <person name="Terashima K."/>
            <person name="Hibbett D.S."/>
            <person name="Grigoriev I.V."/>
        </authorList>
    </citation>
    <scope>NUCLEOTIDE SEQUENCE</scope>
    <source>
        <strain evidence="4">ET3784</strain>
    </source>
</reference>
<accession>A0AA38J200</accession>
<sequence>MQLIRLLFLVTLAVHVSSSGTVPTGGQNDLIPLVDLPAPPARLSNSDLDASDNGSLPPYVPGGGPPSFRSNGGPPSLHSTSGPPSLHSTSGPPAEHPTSGPPSFHSTNPHPGADQLQRPASALAPPERADAVTAPVPARNGSPSALEAQVPPGRKHEPVPCVVVAVAICVAVAVAISPVLVPLVLEAHGIKKRGFQSRGPPEAFDWRQHKRCDCKDATMRLPDAYVKHIPDTKHTQRDVLKRAYRPRITTWSNQVTDLPAEA</sequence>
<evidence type="ECO:0000313" key="4">
    <source>
        <dbReference type="EMBL" id="KAJ3710353.1"/>
    </source>
</evidence>
<comment type="caution">
    <text evidence="4">The sequence shown here is derived from an EMBL/GenBank/DDBJ whole genome shotgun (WGS) entry which is preliminary data.</text>
</comment>
<keyword evidence="2" id="KW-0472">Membrane</keyword>
<keyword evidence="2" id="KW-1133">Transmembrane helix</keyword>
<feature type="region of interest" description="Disordered" evidence="1">
    <location>
        <begin position="42"/>
        <end position="154"/>
    </location>
</feature>
<name>A0AA38J200_9AGAR</name>
<reference evidence="4" key="2">
    <citation type="journal article" date="2023" name="Proc. Natl. Acad. Sci. U.S.A.">
        <title>A global phylogenomic analysis of the shiitake genus Lentinula.</title>
        <authorList>
            <person name="Sierra-Patev S."/>
            <person name="Min B."/>
            <person name="Naranjo-Ortiz M."/>
            <person name="Looney B."/>
            <person name="Konkel Z."/>
            <person name="Slot J.C."/>
            <person name="Sakamoto Y."/>
            <person name="Steenwyk J.L."/>
            <person name="Rokas A."/>
            <person name="Carro J."/>
            <person name="Camarero S."/>
            <person name="Ferreira P."/>
            <person name="Molpeceres G."/>
            <person name="Ruiz-Duenas F.J."/>
            <person name="Serrano A."/>
            <person name="Henrissat B."/>
            <person name="Drula E."/>
            <person name="Hughes K.W."/>
            <person name="Mata J.L."/>
            <person name="Ishikawa N.K."/>
            <person name="Vargas-Isla R."/>
            <person name="Ushijima S."/>
            <person name="Smith C.A."/>
            <person name="Donoghue J."/>
            <person name="Ahrendt S."/>
            <person name="Andreopoulos W."/>
            <person name="He G."/>
            <person name="LaButti K."/>
            <person name="Lipzen A."/>
            <person name="Ng V."/>
            <person name="Riley R."/>
            <person name="Sandor L."/>
            <person name="Barry K."/>
            <person name="Martinez A.T."/>
            <person name="Xiao Y."/>
            <person name="Gibbons J.G."/>
            <person name="Terashima K."/>
            <person name="Grigoriev I.V."/>
            <person name="Hibbett D."/>
        </authorList>
    </citation>
    <scope>NUCLEOTIDE SEQUENCE</scope>
    <source>
        <strain evidence="4">ET3784</strain>
    </source>
</reference>
<feature type="signal peptide" evidence="3">
    <location>
        <begin position="1"/>
        <end position="18"/>
    </location>
</feature>
<dbReference type="AlphaFoldDB" id="A0AA38J200"/>
<evidence type="ECO:0000256" key="2">
    <source>
        <dbReference type="SAM" id="Phobius"/>
    </source>
</evidence>
<evidence type="ECO:0000256" key="1">
    <source>
        <dbReference type="SAM" id="MobiDB-lite"/>
    </source>
</evidence>
<dbReference type="EMBL" id="JANVFO010000139">
    <property type="protein sequence ID" value="KAJ3710353.1"/>
    <property type="molecule type" value="Genomic_DNA"/>
</dbReference>
<proteinExistence type="predicted"/>
<feature type="transmembrane region" description="Helical" evidence="2">
    <location>
        <begin position="162"/>
        <end position="185"/>
    </location>
</feature>